<evidence type="ECO:0000256" key="1">
    <source>
        <dbReference type="SAM" id="MobiDB-lite"/>
    </source>
</evidence>
<comment type="caution">
    <text evidence="2">The sequence shown here is derived from an EMBL/GenBank/DDBJ whole genome shotgun (WGS) entry which is preliminary data.</text>
</comment>
<organism evidence="2 3">
    <name type="scientific">Lentzea roselyniae</name>
    <dbReference type="NCBI Taxonomy" id="531940"/>
    <lineage>
        <taxon>Bacteria</taxon>
        <taxon>Bacillati</taxon>
        <taxon>Actinomycetota</taxon>
        <taxon>Actinomycetes</taxon>
        <taxon>Pseudonocardiales</taxon>
        <taxon>Pseudonocardiaceae</taxon>
        <taxon>Lentzea</taxon>
    </lineage>
</organism>
<evidence type="ECO:0000313" key="2">
    <source>
        <dbReference type="EMBL" id="GAA3685929.1"/>
    </source>
</evidence>
<sequence length="71" mass="7283">MAAFVDRCGMRAAAEIGVSRGVEHAGGAGDAAEGHMASSTSSRRDGSLPGGRNARRTEQDLIGAISPQWTI</sequence>
<proteinExistence type="predicted"/>
<dbReference type="EMBL" id="BAABBE010000052">
    <property type="protein sequence ID" value="GAA3685929.1"/>
    <property type="molecule type" value="Genomic_DNA"/>
</dbReference>
<feature type="region of interest" description="Disordered" evidence="1">
    <location>
        <begin position="21"/>
        <end position="71"/>
    </location>
</feature>
<dbReference type="Proteomes" id="UP001500711">
    <property type="component" value="Unassembled WGS sequence"/>
</dbReference>
<evidence type="ECO:0008006" key="4">
    <source>
        <dbReference type="Google" id="ProtNLM"/>
    </source>
</evidence>
<gene>
    <name evidence="2" type="ORF">GCM10022267_85890</name>
</gene>
<protein>
    <recommendedName>
        <fullName evidence="4">Transposase</fullName>
    </recommendedName>
</protein>
<reference evidence="3" key="1">
    <citation type="journal article" date="2019" name="Int. J. Syst. Evol. Microbiol.">
        <title>The Global Catalogue of Microorganisms (GCM) 10K type strain sequencing project: providing services to taxonomists for standard genome sequencing and annotation.</title>
        <authorList>
            <consortium name="The Broad Institute Genomics Platform"/>
            <consortium name="The Broad Institute Genome Sequencing Center for Infectious Disease"/>
            <person name="Wu L."/>
            <person name="Ma J."/>
        </authorList>
    </citation>
    <scope>NUCLEOTIDE SEQUENCE [LARGE SCALE GENOMIC DNA]</scope>
    <source>
        <strain evidence="3">JCM 17494</strain>
    </source>
</reference>
<keyword evidence="3" id="KW-1185">Reference proteome</keyword>
<accession>A0ABP7CEG9</accession>
<name>A0ABP7CEG9_9PSEU</name>
<evidence type="ECO:0000313" key="3">
    <source>
        <dbReference type="Proteomes" id="UP001500711"/>
    </source>
</evidence>